<protein>
    <submittedName>
        <fullName evidence="3">GGDEF domain-containing protein</fullName>
    </submittedName>
</protein>
<dbReference type="SMART" id="SM00267">
    <property type="entry name" value="GGDEF"/>
    <property type="match status" value="1"/>
</dbReference>
<dbReference type="PROSITE" id="PS50887">
    <property type="entry name" value="GGDEF"/>
    <property type="match status" value="1"/>
</dbReference>
<feature type="transmembrane region" description="Helical" evidence="1">
    <location>
        <begin position="260"/>
        <end position="281"/>
    </location>
</feature>
<feature type="domain" description="GGDEF" evidence="2">
    <location>
        <begin position="353"/>
        <end position="475"/>
    </location>
</feature>
<name>A0ABX0XYN2_9ACTN</name>
<keyword evidence="1" id="KW-1133">Transmembrane helix</keyword>
<organism evidence="3 4">
    <name type="scientific">Planosporangium thailandense</name>
    <dbReference type="NCBI Taxonomy" id="765197"/>
    <lineage>
        <taxon>Bacteria</taxon>
        <taxon>Bacillati</taxon>
        <taxon>Actinomycetota</taxon>
        <taxon>Actinomycetes</taxon>
        <taxon>Micromonosporales</taxon>
        <taxon>Micromonosporaceae</taxon>
        <taxon>Planosporangium</taxon>
    </lineage>
</organism>
<gene>
    <name evidence="3" type="ORF">HC031_11410</name>
</gene>
<dbReference type="InterPro" id="IPR000160">
    <property type="entry name" value="GGDEF_dom"/>
</dbReference>
<dbReference type="Pfam" id="PF00990">
    <property type="entry name" value="GGDEF"/>
    <property type="match status" value="1"/>
</dbReference>
<dbReference type="InterPro" id="IPR029787">
    <property type="entry name" value="Nucleotide_cyclase"/>
</dbReference>
<keyword evidence="4" id="KW-1185">Reference proteome</keyword>
<feature type="transmembrane region" description="Helical" evidence="1">
    <location>
        <begin position="287"/>
        <end position="306"/>
    </location>
</feature>
<sequence>MRGQVWKLYLAAVTAALLAFLAFPVSGWAQVGWQVVVGYAAVAALLAGPRRDGPAGRLVWWCFALGVFANTTGILVEQVDAVLHGENFPSVADGFYLALYPAVAVGLAILIRRRSGHRDRGVLVDATTVTTGFGLLAWVFMIHPAASDETLSVLGHIVSVTYPVGDVVLVAMAARLGFGRGGRNPSYWLVVASLVTFLAGDAAWAVANQLAWEPAGAAERSLSAFFLAAYTLFGAAALHPSARTVGQRVEDGPRGLSRPMLATLTLAAWIAPGVLAIQVLRRQVTDGMAIALGCVALFGLVLTRMAQLLREVEQQAAKVRELSRTDELTGLPNRRAWTAELPRAMERARRAGLPLTITMLDLDHFKQFNDSYGHPAGDRLLKESAAAWSGQMRAVDHLARYGGEEFIVLLADTDTEGALQVVERLRAVTPLGQTFSAGLATWDGRETSDEIITRADAALYAAKRGGRDRTVVADTLVGDVAVVDSAVADPA</sequence>
<feature type="transmembrane region" description="Helical" evidence="1">
    <location>
        <begin position="122"/>
        <end position="141"/>
    </location>
</feature>
<dbReference type="EMBL" id="JAATVY010000006">
    <property type="protein sequence ID" value="NJC70313.1"/>
    <property type="molecule type" value="Genomic_DNA"/>
</dbReference>
<dbReference type="PANTHER" id="PTHR45138">
    <property type="entry name" value="REGULATORY COMPONENTS OF SENSORY TRANSDUCTION SYSTEM"/>
    <property type="match status" value="1"/>
</dbReference>
<feature type="transmembrane region" description="Helical" evidence="1">
    <location>
        <begin position="186"/>
        <end position="207"/>
    </location>
</feature>
<proteinExistence type="predicted"/>
<feature type="transmembrane region" description="Helical" evidence="1">
    <location>
        <begin position="58"/>
        <end position="76"/>
    </location>
</feature>
<reference evidence="3 4" key="1">
    <citation type="submission" date="2020-03" db="EMBL/GenBank/DDBJ databases">
        <title>WGS of the type strain of Planosporangium spp.</title>
        <authorList>
            <person name="Thawai C."/>
        </authorList>
    </citation>
    <scope>NUCLEOTIDE SEQUENCE [LARGE SCALE GENOMIC DNA]</scope>
    <source>
        <strain evidence="3 4">TBRC 5610</strain>
    </source>
</reference>
<evidence type="ECO:0000313" key="4">
    <source>
        <dbReference type="Proteomes" id="UP000722989"/>
    </source>
</evidence>
<dbReference type="SUPFAM" id="SSF55073">
    <property type="entry name" value="Nucleotide cyclase"/>
    <property type="match status" value="1"/>
</dbReference>
<feature type="transmembrane region" description="Helical" evidence="1">
    <location>
        <begin position="222"/>
        <end position="239"/>
    </location>
</feature>
<comment type="caution">
    <text evidence="3">The sequence shown here is derived from an EMBL/GenBank/DDBJ whole genome shotgun (WGS) entry which is preliminary data.</text>
</comment>
<dbReference type="NCBIfam" id="TIGR00254">
    <property type="entry name" value="GGDEF"/>
    <property type="match status" value="1"/>
</dbReference>
<dbReference type="InterPro" id="IPR050469">
    <property type="entry name" value="Diguanylate_Cyclase"/>
</dbReference>
<keyword evidence="1" id="KW-0812">Transmembrane</keyword>
<dbReference type="Proteomes" id="UP000722989">
    <property type="component" value="Unassembled WGS sequence"/>
</dbReference>
<dbReference type="Gene3D" id="3.30.70.270">
    <property type="match status" value="1"/>
</dbReference>
<feature type="transmembrane region" description="Helical" evidence="1">
    <location>
        <begin position="153"/>
        <end position="174"/>
    </location>
</feature>
<keyword evidence="1" id="KW-0472">Membrane</keyword>
<feature type="transmembrane region" description="Helical" evidence="1">
    <location>
        <begin position="7"/>
        <end position="25"/>
    </location>
</feature>
<feature type="transmembrane region" description="Helical" evidence="1">
    <location>
        <begin position="31"/>
        <end position="49"/>
    </location>
</feature>
<accession>A0ABX0XYN2</accession>
<dbReference type="RefSeq" id="WP_167925224.1">
    <property type="nucleotide sequence ID" value="NZ_JAATVY010000006.1"/>
</dbReference>
<dbReference type="PANTHER" id="PTHR45138:SF9">
    <property type="entry name" value="DIGUANYLATE CYCLASE DGCM-RELATED"/>
    <property type="match status" value="1"/>
</dbReference>
<evidence type="ECO:0000259" key="2">
    <source>
        <dbReference type="PROSITE" id="PS50887"/>
    </source>
</evidence>
<dbReference type="CDD" id="cd01949">
    <property type="entry name" value="GGDEF"/>
    <property type="match status" value="1"/>
</dbReference>
<evidence type="ECO:0000256" key="1">
    <source>
        <dbReference type="SAM" id="Phobius"/>
    </source>
</evidence>
<evidence type="ECO:0000313" key="3">
    <source>
        <dbReference type="EMBL" id="NJC70313.1"/>
    </source>
</evidence>
<feature type="transmembrane region" description="Helical" evidence="1">
    <location>
        <begin position="88"/>
        <end position="110"/>
    </location>
</feature>
<dbReference type="InterPro" id="IPR043128">
    <property type="entry name" value="Rev_trsase/Diguanyl_cyclase"/>
</dbReference>